<dbReference type="Proteomes" id="UP000321685">
    <property type="component" value="Unassembled WGS sequence"/>
</dbReference>
<evidence type="ECO:0000313" key="3">
    <source>
        <dbReference type="EMBL" id="GEL22206.1"/>
    </source>
</evidence>
<reference evidence="3 4" key="1">
    <citation type="submission" date="2019-07" db="EMBL/GenBank/DDBJ databases">
        <title>Whole genome shotgun sequence of Pseudonocardia sulfidoxydans NBRC 16205.</title>
        <authorList>
            <person name="Hosoyama A."/>
            <person name="Uohara A."/>
            <person name="Ohji S."/>
            <person name="Ichikawa N."/>
        </authorList>
    </citation>
    <scope>NUCLEOTIDE SEQUENCE [LARGE SCALE GENOMIC DNA]</scope>
    <source>
        <strain evidence="3 4">NBRC 16205</strain>
    </source>
</reference>
<keyword evidence="2" id="KW-1133">Transmembrane helix</keyword>
<dbReference type="AlphaFoldDB" id="A0A511DBM2"/>
<evidence type="ECO:0000313" key="4">
    <source>
        <dbReference type="Proteomes" id="UP000321685"/>
    </source>
</evidence>
<feature type="transmembrane region" description="Helical" evidence="2">
    <location>
        <begin position="221"/>
        <end position="240"/>
    </location>
</feature>
<accession>A0A511DBM2</accession>
<keyword evidence="4" id="KW-1185">Reference proteome</keyword>
<dbReference type="EMBL" id="BJVJ01000007">
    <property type="protein sequence ID" value="GEL22206.1"/>
    <property type="molecule type" value="Genomic_DNA"/>
</dbReference>
<evidence type="ECO:0000256" key="2">
    <source>
        <dbReference type="SAM" id="Phobius"/>
    </source>
</evidence>
<keyword evidence="2" id="KW-0812">Transmembrane</keyword>
<sequence length="361" mass="38124">MPNETDTGPVVGLLADPNLPGELARRLADGLPQVLAARLDAPWTWLVETVVEPFEANDRGEGALERARERVRRTRWDTAICLTDVPATAGGVPVVAEVADGDNVAVVSVPALGGVRLLPRLRDAVVELVGRLLEVEPVPGARGGVRGGELLRRPGDRSGSSDAAVVTRRGGVRLLAGAVRANRPWRLALGLSAALAGGIAGSAFGLMYSNLWQLATALDPWRLACAYVGSLVLFTGWLIVGHRLWERSVPQRDLRGLLNAGTVLTLVVGTAVFSLALLTLNSVVASVIVPPEYLTRVVGHAAGFGDYVRVVVLATILGVVAGAVGSGLEDDATVRQVAHGHRQRERRDRAARIDAAAREDP</sequence>
<feature type="transmembrane region" description="Helical" evidence="2">
    <location>
        <begin position="261"/>
        <end position="287"/>
    </location>
</feature>
<comment type="caution">
    <text evidence="3">The sequence shown here is derived from an EMBL/GenBank/DDBJ whole genome shotgun (WGS) entry which is preliminary data.</text>
</comment>
<feature type="region of interest" description="Disordered" evidence="1">
    <location>
        <begin position="336"/>
        <end position="361"/>
    </location>
</feature>
<gene>
    <name evidence="3" type="ORF">PSU4_11600</name>
</gene>
<feature type="compositionally biased region" description="Basic and acidic residues" evidence="1">
    <location>
        <begin position="345"/>
        <end position="361"/>
    </location>
</feature>
<proteinExistence type="predicted"/>
<feature type="transmembrane region" description="Helical" evidence="2">
    <location>
        <begin position="187"/>
        <end position="209"/>
    </location>
</feature>
<organism evidence="3 4">
    <name type="scientific">Pseudonocardia sulfidoxydans NBRC 16205</name>
    <dbReference type="NCBI Taxonomy" id="1223511"/>
    <lineage>
        <taxon>Bacteria</taxon>
        <taxon>Bacillati</taxon>
        <taxon>Actinomycetota</taxon>
        <taxon>Actinomycetes</taxon>
        <taxon>Pseudonocardiales</taxon>
        <taxon>Pseudonocardiaceae</taxon>
        <taxon>Pseudonocardia</taxon>
    </lineage>
</organism>
<name>A0A511DBM2_9PSEU</name>
<dbReference type="OrthoDB" id="8477132at2"/>
<evidence type="ECO:0000256" key="1">
    <source>
        <dbReference type="SAM" id="MobiDB-lite"/>
    </source>
</evidence>
<dbReference type="RefSeq" id="WP_147103141.1">
    <property type="nucleotide sequence ID" value="NZ_BJVJ01000007.1"/>
</dbReference>
<feature type="transmembrane region" description="Helical" evidence="2">
    <location>
        <begin position="307"/>
        <end position="328"/>
    </location>
</feature>
<protein>
    <submittedName>
        <fullName evidence="3">Uncharacterized protein</fullName>
    </submittedName>
</protein>
<keyword evidence="2" id="KW-0472">Membrane</keyword>